<dbReference type="InterPro" id="IPR029058">
    <property type="entry name" value="AB_hydrolase_fold"/>
</dbReference>
<dbReference type="InterPro" id="IPR013783">
    <property type="entry name" value="Ig-like_fold"/>
</dbReference>
<dbReference type="GO" id="GO:0016301">
    <property type="term" value="F:kinase activity"/>
    <property type="evidence" value="ECO:0007669"/>
    <property type="project" value="UniProtKB-KW"/>
</dbReference>
<name>A0A399S4C0_9BACT</name>
<dbReference type="Proteomes" id="UP000266005">
    <property type="component" value="Unassembled WGS sequence"/>
</dbReference>
<dbReference type="PROSITE" id="PS51166">
    <property type="entry name" value="CBM20"/>
    <property type="match status" value="1"/>
</dbReference>
<dbReference type="Pfam" id="PF00686">
    <property type="entry name" value="CBM_20"/>
    <property type="match status" value="1"/>
</dbReference>
<dbReference type="InterPro" id="IPR002044">
    <property type="entry name" value="CBM20"/>
</dbReference>
<dbReference type="SUPFAM" id="SSF53474">
    <property type="entry name" value="alpha/beta-Hydrolases"/>
    <property type="match status" value="1"/>
</dbReference>
<proteinExistence type="predicted"/>
<keyword evidence="1" id="KW-0732">Signal</keyword>
<dbReference type="InterPro" id="IPR000801">
    <property type="entry name" value="Esterase-like"/>
</dbReference>
<comment type="caution">
    <text evidence="3">The sequence shown here is derived from an EMBL/GenBank/DDBJ whole genome shotgun (WGS) entry which is preliminary data.</text>
</comment>
<sequence>MRTLFSLLLFLAPALACLAQHTATVNISFELHAPNLPDSAQVYITGNAPQLGDWSPNKVKMERNGPNKWQKQITVQSTAHLEYKYTLGSWQREATDSTGRPLPNFSAEATTNQVRQDQVSYWRNGETIPVKGGITGSVIYHRSVGNGQNLPARDLIVWLPPGYEQHTKRRYPVLYMHDGQNIFDPVTSSFGLDWRIDETADSLIRAGAMEPVIIVGIYNNADRMQEYIPGDKGNAYMDFVMNTVKPLIDKTYRTKPESKYTATGGSSAGGTISFMLAWEHPEVFSKAICMSPAFKIQKIDYVDDVLSYKGPRKKLYLYIDNGGIELEAQLQPGIDEMLQALRNKCQDYVFVKDPNAKHSETAWAKRTPRALKLVFPVKK</sequence>
<evidence type="ECO:0000313" key="3">
    <source>
        <dbReference type="EMBL" id="RIJ36737.1"/>
    </source>
</evidence>
<reference evidence="4" key="1">
    <citation type="submission" date="2018-08" db="EMBL/GenBank/DDBJ databases">
        <title>Mucilaginibacter sp. MYSH2.</title>
        <authorList>
            <person name="Seo T."/>
        </authorList>
    </citation>
    <scope>NUCLEOTIDE SEQUENCE [LARGE SCALE GENOMIC DNA]</scope>
    <source>
        <strain evidence="4">KIRAN</strain>
    </source>
</reference>
<keyword evidence="3" id="KW-0418">Kinase</keyword>
<dbReference type="OrthoDB" id="9784036at2"/>
<protein>
    <submittedName>
        <fullName evidence="3">Histidine kinase</fullName>
    </submittedName>
</protein>
<dbReference type="SUPFAM" id="SSF49452">
    <property type="entry name" value="Starch-binding domain-like"/>
    <property type="match status" value="1"/>
</dbReference>
<dbReference type="InterPro" id="IPR050583">
    <property type="entry name" value="Mycobacterial_A85_antigen"/>
</dbReference>
<evidence type="ECO:0000256" key="1">
    <source>
        <dbReference type="SAM" id="SignalP"/>
    </source>
</evidence>
<dbReference type="GO" id="GO:2001070">
    <property type="term" value="F:starch binding"/>
    <property type="evidence" value="ECO:0007669"/>
    <property type="project" value="InterPro"/>
</dbReference>
<feature type="signal peptide" evidence="1">
    <location>
        <begin position="1"/>
        <end position="19"/>
    </location>
</feature>
<organism evidence="3 4">
    <name type="scientific">Pontibacter oryzae</name>
    <dbReference type="NCBI Taxonomy" id="2304593"/>
    <lineage>
        <taxon>Bacteria</taxon>
        <taxon>Pseudomonadati</taxon>
        <taxon>Bacteroidota</taxon>
        <taxon>Cytophagia</taxon>
        <taxon>Cytophagales</taxon>
        <taxon>Hymenobacteraceae</taxon>
        <taxon>Pontibacter</taxon>
    </lineage>
</organism>
<dbReference type="Pfam" id="PF00756">
    <property type="entry name" value="Esterase"/>
    <property type="match status" value="1"/>
</dbReference>
<dbReference type="RefSeq" id="WP_119432684.1">
    <property type="nucleotide sequence ID" value="NZ_QWGE01000004.1"/>
</dbReference>
<keyword evidence="3" id="KW-0808">Transferase</keyword>
<evidence type="ECO:0000313" key="4">
    <source>
        <dbReference type="Proteomes" id="UP000266005"/>
    </source>
</evidence>
<dbReference type="Gene3D" id="3.40.50.1820">
    <property type="entry name" value="alpha/beta hydrolase"/>
    <property type="match status" value="1"/>
</dbReference>
<evidence type="ECO:0000259" key="2">
    <source>
        <dbReference type="PROSITE" id="PS51166"/>
    </source>
</evidence>
<accession>A0A399S4C0</accession>
<dbReference type="Gene3D" id="2.60.40.10">
    <property type="entry name" value="Immunoglobulins"/>
    <property type="match status" value="1"/>
</dbReference>
<dbReference type="AlphaFoldDB" id="A0A399S4C0"/>
<gene>
    <name evidence="3" type="ORF">D1627_12935</name>
</gene>
<keyword evidence="4" id="KW-1185">Reference proteome</keyword>
<dbReference type="SMART" id="SM01065">
    <property type="entry name" value="CBM_2"/>
    <property type="match status" value="1"/>
</dbReference>
<feature type="chain" id="PRO_5017392416" evidence="1">
    <location>
        <begin position="20"/>
        <end position="379"/>
    </location>
</feature>
<dbReference type="EMBL" id="QWGE01000004">
    <property type="protein sequence ID" value="RIJ36737.1"/>
    <property type="molecule type" value="Genomic_DNA"/>
</dbReference>
<dbReference type="PANTHER" id="PTHR48098:SF6">
    <property type="entry name" value="FERRI-BACILLIBACTIN ESTERASE BESA"/>
    <property type="match status" value="1"/>
</dbReference>
<dbReference type="PANTHER" id="PTHR48098">
    <property type="entry name" value="ENTEROCHELIN ESTERASE-RELATED"/>
    <property type="match status" value="1"/>
</dbReference>
<dbReference type="InterPro" id="IPR013784">
    <property type="entry name" value="Carb-bd-like_fold"/>
</dbReference>
<feature type="domain" description="CBM20" evidence="2">
    <location>
        <begin position="19"/>
        <end position="124"/>
    </location>
</feature>